<accession>A0A2A4IY07</accession>
<dbReference type="AlphaFoldDB" id="A0A2A4IY07"/>
<name>A0A2A4IY07_HELVI</name>
<feature type="region of interest" description="Disordered" evidence="1">
    <location>
        <begin position="201"/>
        <end position="232"/>
    </location>
</feature>
<dbReference type="EMBL" id="NWSH01005516">
    <property type="protein sequence ID" value="PCG64154.1"/>
    <property type="molecule type" value="Genomic_DNA"/>
</dbReference>
<organism evidence="2">
    <name type="scientific">Heliothis virescens</name>
    <name type="common">Tobacco budworm moth</name>
    <dbReference type="NCBI Taxonomy" id="7102"/>
    <lineage>
        <taxon>Eukaryota</taxon>
        <taxon>Metazoa</taxon>
        <taxon>Ecdysozoa</taxon>
        <taxon>Arthropoda</taxon>
        <taxon>Hexapoda</taxon>
        <taxon>Insecta</taxon>
        <taxon>Pterygota</taxon>
        <taxon>Neoptera</taxon>
        <taxon>Endopterygota</taxon>
        <taxon>Lepidoptera</taxon>
        <taxon>Glossata</taxon>
        <taxon>Ditrysia</taxon>
        <taxon>Noctuoidea</taxon>
        <taxon>Noctuidae</taxon>
        <taxon>Heliothinae</taxon>
        <taxon>Heliothis</taxon>
    </lineage>
</organism>
<feature type="compositionally biased region" description="Basic residues" evidence="1">
    <location>
        <begin position="223"/>
        <end position="232"/>
    </location>
</feature>
<comment type="caution">
    <text evidence="2">The sequence shown here is derived from an EMBL/GenBank/DDBJ whole genome shotgun (WGS) entry which is preliminary data.</text>
</comment>
<dbReference type="InterPro" id="IPR032675">
    <property type="entry name" value="LRR_dom_sf"/>
</dbReference>
<gene>
    <name evidence="2" type="ORF">B5V51_11144</name>
</gene>
<dbReference type="SUPFAM" id="SSF52047">
    <property type="entry name" value="RNI-like"/>
    <property type="match status" value="1"/>
</dbReference>
<evidence type="ECO:0000313" key="2">
    <source>
        <dbReference type="EMBL" id="PCG64154.1"/>
    </source>
</evidence>
<proteinExistence type="predicted"/>
<evidence type="ECO:0000256" key="1">
    <source>
        <dbReference type="SAM" id="MobiDB-lite"/>
    </source>
</evidence>
<sequence length="232" mass="26463">MLLLNRKIRSVNLSNNKLNGAAITEIASNLSKARKLETLNLSYNPLTALDAMKLIRHLKLRAVKLKKLLLDNIIVNSDFIEAREKILSLSFRKKAIITHGYVSDRFIPKKLDVRELLLKRADAIGRSAKKKKNRIDVGLLLLELYKINPEPVLAKDFVQIMIRRGVHIDEDFASEMAEAFPGPTKGKIDLAAVEEYMKRLWPDKELPPTPPPEPEPEPEPLPKPKKDKKRKK</sequence>
<reference evidence="2" key="1">
    <citation type="submission" date="2017-09" db="EMBL/GenBank/DDBJ databases">
        <title>Contemporary evolution of a Lepidopteran species, Heliothis virescens, in response to modern agricultural practices.</title>
        <authorList>
            <person name="Fritz M.L."/>
            <person name="Deyonke A.M."/>
            <person name="Papanicolaou A."/>
            <person name="Micinski S."/>
            <person name="Westbrook J."/>
            <person name="Gould F."/>
        </authorList>
    </citation>
    <scope>NUCLEOTIDE SEQUENCE [LARGE SCALE GENOMIC DNA]</scope>
    <source>
        <strain evidence="2">HvINT-</strain>
        <tissue evidence="2">Whole body</tissue>
    </source>
</reference>
<protein>
    <submittedName>
        <fullName evidence="2">Uncharacterized protein</fullName>
    </submittedName>
</protein>
<dbReference type="Gene3D" id="3.80.10.10">
    <property type="entry name" value="Ribonuclease Inhibitor"/>
    <property type="match status" value="1"/>
</dbReference>